<organism evidence="1">
    <name type="scientific">gut metagenome</name>
    <dbReference type="NCBI Taxonomy" id="749906"/>
    <lineage>
        <taxon>unclassified sequences</taxon>
        <taxon>metagenomes</taxon>
        <taxon>organismal metagenomes</taxon>
    </lineage>
</organism>
<name>J9CM60_9ZZZZ</name>
<accession>J9CM60</accession>
<proteinExistence type="predicted"/>
<protein>
    <submittedName>
        <fullName evidence="1">Uncharacterized protein</fullName>
    </submittedName>
</protein>
<evidence type="ECO:0000313" key="1">
    <source>
        <dbReference type="EMBL" id="EJX01181.1"/>
    </source>
</evidence>
<dbReference type="EMBL" id="AMCI01003066">
    <property type="protein sequence ID" value="EJX01181.1"/>
    <property type="molecule type" value="Genomic_DNA"/>
</dbReference>
<sequence>MNQKELSEIRRRIRPDRNNIQRIYGCYVNGGKEIISYIDESVGLLSKEEAEKY</sequence>
<dbReference type="AlphaFoldDB" id="J9CM60"/>
<reference evidence="1" key="1">
    <citation type="journal article" date="2012" name="PLoS ONE">
        <title>Gene sets for utilization of primary and secondary nutrition supplies in the distal gut of endangered iberian lynx.</title>
        <authorList>
            <person name="Alcaide M."/>
            <person name="Messina E."/>
            <person name="Richter M."/>
            <person name="Bargiela R."/>
            <person name="Peplies J."/>
            <person name="Huws S.A."/>
            <person name="Newbold C.J."/>
            <person name="Golyshin P.N."/>
            <person name="Simon M.A."/>
            <person name="Lopez G."/>
            <person name="Yakimov M.M."/>
            <person name="Ferrer M."/>
        </authorList>
    </citation>
    <scope>NUCLEOTIDE SEQUENCE</scope>
</reference>
<comment type="caution">
    <text evidence="1">The sequence shown here is derived from an EMBL/GenBank/DDBJ whole genome shotgun (WGS) entry which is preliminary data.</text>
</comment>
<dbReference type="InterPro" id="IPR025466">
    <property type="entry name" value="DUF4317"/>
</dbReference>
<dbReference type="Pfam" id="PF14199">
    <property type="entry name" value="DUF4317"/>
    <property type="match status" value="1"/>
</dbReference>
<gene>
    <name evidence="1" type="ORF">EVA_10712</name>
</gene>
<feature type="non-terminal residue" evidence="1">
    <location>
        <position position="53"/>
    </location>
</feature>